<name>Z9JH07_9GAMM</name>
<accession>Z9JH07</accession>
<gene>
    <name evidence="1" type="ORF">AF72_13100</name>
    <name evidence="2" type="ORF">LPH55_11785</name>
</gene>
<organism evidence="1 3">
    <name type="scientific">Xylella taiwanensis</name>
    <dbReference type="NCBI Taxonomy" id="1444770"/>
    <lineage>
        <taxon>Bacteria</taxon>
        <taxon>Pseudomonadati</taxon>
        <taxon>Pseudomonadota</taxon>
        <taxon>Gammaproteobacteria</taxon>
        <taxon>Lysobacterales</taxon>
        <taxon>Lysobacteraceae</taxon>
        <taxon>Xylella</taxon>
    </lineage>
</organism>
<evidence type="ECO:0000313" key="1">
    <source>
        <dbReference type="EMBL" id="EWS77007.1"/>
    </source>
</evidence>
<dbReference type="KEGG" id="xtw:AB672_06940"/>
<comment type="caution">
    <text evidence="1">The sequence shown here is derived from an EMBL/GenBank/DDBJ whole genome shotgun (WGS) entry which is preliminary data.</text>
</comment>
<dbReference type="RefSeq" id="WP_038273029.1">
    <property type="nucleotide sequence ID" value="NZ_CP053627.1"/>
</dbReference>
<keyword evidence="4" id="KW-1185">Reference proteome</keyword>
<evidence type="ECO:0000313" key="2">
    <source>
        <dbReference type="EMBL" id="MCD8474117.1"/>
    </source>
</evidence>
<dbReference type="Proteomes" id="UP000020406">
    <property type="component" value="Unassembled WGS sequence"/>
</dbReference>
<evidence type="ECO:0000313" key="3">
    <source>
        <dbReference type="Proteomes" id="UP000020406"/>
    </source>
</evidence>
<reference evidence="1 3" key="1">
    <citation type="journal article" date="2014" name="Genome Announc.">
        <title>Draft Genome Sequence of Xylella fastidiosa Pear Leaf Scorch Strain in Taiwan.</title>
        <authorList>
            <person name="Su C.C."/>
            <person name="Deng W.L."/>
            <person name="Jan F.J."/>
            <person name="Chang C.J."/>
            <person name="Huang H."/>
            <person name="Chen J."/>
        </authorList>
    </citation>
    <scope>NUCLEOTIDE SEQUENCE [LARGE SCALE GENOMIC DNA]</scope>
    <source>
        <strain evidence="1 3">PLS229</strain>
    </source>
</reference>
<evidence type="ECO:0000313" key="4">
    <source>
        <dbReference type="Proteomes" id="UP001430701"/>
    </source>
</evidence>
<dbReference type="Proteomes" id="UP001430701">
    <property type="component" value="Unassembled WGS sequence"/>
</dbReference>
<proteinExistence type="predicted"/>
<dbReference type="GeneID" id="68901019"/>
<dbReference type="AlphaFoldDB" id="Z9JH07"/>
<dbReference type="EMBL" id="JDSQ01000039">
    <property type="protein sequence ID" value="EWS77007.1"/>
    <property type="molecule type" value="Genomic_DNA"/>
</dbReference>
<dbReference type="PATRIC" id="fig|1444770.3.peg.3099"/>
<protein>
    <submittedName>
        <fullName evidence="1">Uncharacterized protein</fullName>
    </submittedName>
</protein>
<reference evidence="2" key="2">
    <citation type="submission" date="2021-11" db="EMBL/GenBank/DDBJ databases">
        <title>Genome sequence of Xylella taiwanensis PLS432.</title>
        <authorList>
            <person name="Weng L.-W."/>
            <person name="Su C.-C."/>
            <person name="Tsai C.-W."/>
            <person name="Kuo C.-H."/>
        </authorList>
    </citation>
    <scope>NUCLEOTIDE SEQUENCE</scope>
    <source>
        <strain evidence="2">PLS432</strain>
    </source>
</reference>
<dbReference type="EMBL" id="JAJPPU010000004">
    <property type="protein sequence ID" value="MCD8474117.1"/>
    <property type="molecule type" value="Genomic_DNA"/>
</dbReference>
<sequence>MFCGEAYAYLVRGDSFGGIGFQRVIGCADLVVKLGFDGQVTCRLSRMLSMCISLCGWFVSRLVNCYQVGAFCVGHFFRSRFEHFRSHVIYGDALLQYLLPLGWESSI</sequence>